<dbReference type="InterPro" id="IPR005121">
    <property type="entry name" value="Fdx_antiC-bd"/>
</dbReference>
<evidence type="ECO:0000256" key="4">
    <source>
        <dbReference type="ARBA" id="ARBA00022490"/>
    </source>
</evidence>
<dbReference type="InterPro" id="IPR005146">
    <property type="entry name" value="B3/B4_tRNA-bd"/>
</dbReference>
<proteinExistence type="inferred from homology"/>
<dbReference type="AlphaFoldDB" id="A0A1M4S676"/>
<keyword evidence="21" id="KW-1185">Reference proteome</keyword>
<dbReference type="InterPro" id="IPR009061">
    <property type="entry name" value="DNA-bd_dom_put_sf"/>
</dbReference>
<dbReference type="InterPro" id="IPR020825">
    <property type="entry name" value="Phe-tRNA_synthase-like_B3/B4"/>
</dbReference>
<keyword evidence="13 15" id="KW-0030">Aminoacyl-tRNA synthetase</keyword>
<dbReference type="Gene3D" id="3.30.930.10">
    <property type="entry name" value="Bira Bifunctional Protein, Domain 2"/>
    <property type="match status" value="1"/>
</dbReference>
<dbReference type="Pfam" id="PF03484">
    <property type="entry name" value="B5"/>
    <property type="match status" value="1"/>
</dbReference>
<dbReference type="Gene3D" id="2.40.50.140">
    <property type="entry name" value="Nucleic acid-binding proteins"/>
    <property type="match status" value="1"/>
</dbReference>
<dbReference type="SMART" id="SM00874">
    <property type="entry name" value="B5"/>
    <property type="match status" value="1"/>
</dbReference>
<evidence type="ECO:0000256" key="10">
    <source>
        <dbReference type="ARBA" id="ARBA00022842"/>
    </source>
</evidence>
<dbReference type="InterPro" id="IPR012340">
    <property type="entry name" value="NA-bd_OB-fold"/>
</dbReference>
<comment type="catalytic activity">
    <reaction evidence="14 15">
        <text>tRNA(Phe) + L-phenylalanine + ATP = L-phenylalanyl-tRNA(Phe) + AMP + diphosphate + H(+)</text>
        <dbReference type="Rhea" id="RHEA:19413"/>
        <dbReference type="Rhea" id="RHEA-COMP:9668"/>
        <dbReference type="Rhea" id="RHEA-COMP:9699"/>
        <dbReference type="ChEBI" id="CHEBI:15378"/>
        <dbReference type="ChEBI" id="CHEBI:30616"/>
        <dbReference type="ChEBI" id="CHEBI:33019"/>
        <dbReference type="ChEBI" id="CHEBI:58095"/>
        <dbReference type="ChEBI" id="CHEBI:78442"/>
        <dbReference type="ChEBI" id="CHEBI:78531"/>
        <dbReference type="ChEBI" id="CHEBI:456215"/>
        <dbReference type="EC" id="6.1.1.20"/>
    </reaction>
</comment>
<keyword evidence="9 15" id="KW-0067">ATP-binding</keyword>
<dbReference type="CDD" id="cd02796">
    <property type="entry name" value="tRNA_bind_bactPheRS"/>
    <property type="match status" value="1"/>
</dbReference>
<keyword evidence="6 15" id="KW-0436">Ligase</keyword>
<evidence type="ECO:0000256" key="9">
    <source>
        <dbReference type="ARBA" id="ARBA00022840"/>
    </source>
</evidence>
<comment type="cofactor">
    <cofactor evidence="15">
        <name>Mg(2+)</name>
        <dbReference type="ChEBI" id="CHEBI:18420"/>
    </cofactor>
    <text evidence="15">Binds 2 magnesium ions per tetramer.</text>
</comment>
<organism evidence="20 21">
    <name type="scientific">Ferrithrix thermotolerans DSM 19514</name>
    <dbReference type="NCBI Taxonomy" id="1121881"/>
    <lineage>
        <taxon>Bacteria</taxon>
        <taxon>Bacillati</taxon>
        <taxon>Actinomycetota</taxon>
        <taxon>Acidimicrobiia</taxon>
        <taxon>Acidimicrobiales</taxon>
        <taxon>Acidimicrobiaceae</taxon>
        <taxon>Ferrithrix</taxon>
    </lineage>
</organism>
<dbReference type="InterPro" id="IPR005147">
    <property type="entry name" value="tRNA_synthase_B5-dom"/>
</dbReference>
<dbReference type="Pfam" id="PF01588">
    <property type="entry name" value="tRNA_bind"/>
    <property type="match status" value="1"/>
</dbReference>
<evidence type="ECO:0000256" key="13">
    <source>
        <dbReference type="ARBA" id="ARBA00023146"/>
    </source>
</evidence>
<name>A0A1M4S676_9ACTN</name>
<dbReference type="RefSeq" id="WP_072787673.1">
    <property type="nucleotide sequence ID" value="NZ_FQUL01000001.1"/>
</dbReference>
<evidence type="ECO:0000256" key="2">
    <source>
        <dbReference type="ARBA" id="ARBA00008653"/>
    </source>
</evidence>
<keyword evidence="5 16" id="KW-0820">tRNA-binding</keyword>
<feature type="binding site" evidence="15">
    <location>
        <position position="476"/>
    </location>
    <ligand>
        <name>Mg(2+)</name>
        <dbReference type="ChEBI" id="CHEBI:18420"/>
        <note>shared with alpha subunit</note>
    </ligand>
</feature>
<dbReference type="Gene3D" id="3.50.40.10">
    <property type="entry name" value="Phenylalanyl-trna Synthetase, Chain B, domain 3"/>
    <property type="match status" value="1"/>
</dbReference>
<dbReference type="PANTHER" id="PTHR10947:SF0">
    <property type="entry name" value="PHENYLALANINE--TRNA LIGASE BETA SUBUNIT"/>
    <property type="match status" value="1"/>
</dbReference>
<feature type="domain" description="B5" evidence="19">
    <location>
        <begin position="422"/>
        <end position="498"/>
    </location>
</feature>
<dbReference type="PROSITE" id="PS50886">
    <property type="entry name" value="TRBD"/>
    <property type="match status" value="1"/>
</dbReference>
<dbReference type="GO" id="GO:0009328">
    <property type="term" value="C:phenylalanine-tRNA ligase complex"/>
    <property type="evidence" value="ECO:0007669"/>
    <property type="project" value="TreeGrafter"/>
</dbReference>
<keyword evidence="4 15" id="KW-0963">Cytoplasm</keyword>
<comment type="subunit">
    <text evidence="3 15">Tetramer of two alpha and two beta subunits.</text>
</comment>
<dbReference type="HAMAP" id="MF_00283">
    <property type="entry name" value="Phe_tRNA_synth_beta1"/>
    <property type="match status" value="1"/>
</dbReference>
<dbReference type="InterPro" id="IPR045060">
    <property type="entry name" value="Phe-tRNA-ligase_IIc_bsu"/>
</dbReference>
<evidence type="ECO:0000256" key="15">
    <source>
        <dbReference type="HAMAP-Rule" id="MF_00283"/>
    </source>
</evidence>
<dbReference type="GO" id="GO:0000287">
    <property type="term" value="F:magnesium ion binding"/>
    <property type="evidence" value="ECO:0007669"/>
    <property type="project" value="UniProtKB-UniRule"/>
</dbReference>
<evidence type="ECO:0000256" key="6">
    <source>
        <dbReference type="ARBA" id="ARBA00022598"/>
    </source>
</evidence>
<keyword evidence="7 15" id="KW-0479">Metal-binding</keyword>
<dbReference type="PROSITE" id="PS51447">
    <property type="entry name" value="FDX_ACB"/>
    <property type="match status" value="1"/>
</dbReference>
<dbReference type="SUPFAM" id="SSF46955">
    <property type="entry name" value="Putative DNA-binding domain"/>
    <property type="match status" value="1"/>
</dbReference>
<dbReference type="FunFam" id="2.40.50.140:FF:000045">
    <property type="entry name" value="Phenylalanine--tRNA ligase beta subunit"/>
    <property type="match status" value="1"/>
</dbReference>
<evidence type="ECO:0000256" key="1">
    <source>
        <dbReference type="ARBA" id="ARBA00004496"/>
    </source>
</evidence>
<dbReference type="Pfam" id="PF03483">
    <property type="entry name" value="B3_4"/>
    <property type="match status" value="1"/>
</dbReference>
<dbReference type="InterPro" id="IPR004532">
    <property type="entry name" value="Phe-tRNA-ligase_IIc_bsu_bact"/>
</dbReference>
<dbReference type="PROSITE" id="PS51483">
    <property type="entry name" value="B5"/>
    <property type="match status" value="1"/>
</dbReference>
<feature type="domain" description="FDX-ACB" evidence="18">
    <location>
        <begin position="728"/>
        <end position="821"/>
    </location>
</feature>
<keyword evidence="12 15" id="KW-0648">Protein biosynthesis</keyword>
<evidence type="ECO:0000256" key="5">
    <source>
        <dbReference type="ARBA" id="ARBA00022555"/>
    </source>
</evidence>
<dbReference type="PANTHER" id="PTHR10947">
    <property type="entry name" value="PHENYLALANYL-TRNA SYNTHETASE BETA CHAIN AND LEUCINE-RICH REPEAT-CONTAINING PROTEIN 47"/>
    <property type="match status" value="1"/>
</dbReference>
<keyword evidence="10 15" id="KW-0460">Magnesium</keyword>
<feature type="binding site" evidence="15">
    <location>
        <position position="485"/>
    </location>
    <ligand>
        <name>Mg(2+)</name>
        <dbReference type="ChEBI" id="CHEBI:18420"/>
        <note>shared with alpha subunit</note>
    </ligand>
</feature>
<evidence type="ECO:0000256" key="7">
    <source>
        <dbReference type="ARBA" id="ARBA00022723"/>
    </source>
</evidence>
<dbReference type="Gene3D" id="3.30.56.10">
    <property type="match status" value="2"/>
</dbReference>
<evidence type="ECO:0000256" key="8">
    <source>
        <dbReference type="ARBA" id="ARBA00022741"/>
    </source>
</evidence>
<evidence type="ECO:0000256" key="16">
    <source>
        <dbReference type="PROSITE-ProRule" id="PRU00209"/>
    </source>
</evidence>
<dbReference type="InterPro" id="IPR002547">
    <property type="entry name" value="tRNA-bd_dom"/>
</dbReference>
<dbReference type="EMBL" id="FQUL01000001">
    <property type="protein sequence ID" value="SHE27675.1"/>
    <property type="molecule type" value="Genomic_DNA"/>
</dbReference>
<dbReference type="SUPFAM" id="SSF56037">
    <property type="entry name" value="PheT/TilS domain"/>
    <property type="match status" value="1"/>
</dbReference>
<dbReference type="Pfam" id="PF03147">
    <property type="entry name" value="FDX-ACB"/>
    <property type="match status" value="1"/>
</dbReference>
<reference evidence="21" key="1">
    <citation type="submission" date="2016-11" db="EMBL/GenBank/DDBJ databases">
        <authorList>
            <person name="Varghese N."/>
            <person name="Submissions S."/>
        </authorList>
    </citation>
    <scope>NUCLEOTIDE SEQUENCE [LARGE SCALE GENOMIC DNA]</scope>
    <source>
        <strain evidence="21">DSM 19514</strain>
    </source>
</reference>
<protein>
    <recommendedName>
        <fullName evidence="15">Phenylalanine--tRNA ligase beta subunit</fullName>
        <ecNumber evidence="15">6.1.1.20</ecNumber>
    </recommendedName>
    <alternativeName>
        <fullName evidence="15">Phenylalanyl-tRNA synthetase beta subunit</fullName>
        <shortName evidence="15">PheRS</shortName>
    </alternativeName>
</protein>
<dbReference type="InterPro" id="IPR033714">
    <property type="entry name" value="tRNA_bind_bactPheRS"/>
</dbReference>
<accession>A0A1M4S676</accession>
<dbReference type="SMART" id="SM00873">
    <property type="entry name" value="B3_4"/>
    <property type="match status" value="1"/>
</dbReference>
<dbReference type="NCBIfam" id="TIGR00472">
    <property type="entry name" value="pheT_bact"/>
    <property type="match status" value="1"/>
</dbReference>
<sequence length="824" mass="90017">MRVPLSWLIEFLDLKSRRNDIFDGVEFSESFVRDVTDALNDLGMVVEGVETVTTGLKNVVVAQVQQIEEIEGADHIRKIMVSCDEPEPVSVVCGAYNFSVGDKVPFAKVGAVLPGGFEIARRKMKGVVSNGMLCSAKEVGLAEDSDGLMILPEALETGASLEEALGIFDDVVFDLAIEANRPDANCIAGVARDLAPRLGGKFVDPARVLGGLGKEEDTFSTIKDCAIVDREAASRLTVAIIEQPVSLKDAAVVRRRLYLCGMRSVSDIVDASNYVMIEYGFPSHPYDYDKLDGGAIRIRQARDGEVVQTLDGTVRTLKGGQEGTFGDVVITDASDSVVGVAGVMGGKETEIGPGTSKVLIELAAFNRAAIARTSKRLNLRSEASMRFERGVDPAATKKVLARICDLLSVEPTAVTDVGDTDPAMRSIDLRVNKVRSLLGVSDLDKADISRLLEPIGFEVDTTGDPLKVKVPTFRPDCDSEIDVIEEVARHYGYSNIKKTELRSPYVGRLTEQQRLVRQLRLFFRDRGLNETLTSSLLSRKDHEAVGILADPLFVANPLSKDELALRMSLLPGHLKAMVHNLSRRNYDISFFELGRVVSKEGSQRYEGLPNERVRVGVLLSDPTDAAARTAEMISLLLQFFSIDQVAFEGLVGDPSPSRYGYFPRLHRGRTGAVRDENGEIVLVAGELSPNVVSEMIRPFSKDRFGWIEFDLEAVMAMSVQDDKAEPYSSFTSTDLDLAFELPEGVGASQLVRVVQDAAGEIAKSVRIFDVFRSEKLSHGDKSIAVRLRLENLEHAVSEVEVQSVIDSTSKAVAKSLGGVLREQR</sequence>
<dbReference type="InterPro" id="IPR041616">
    <property type="entry name" value="PheRS_beta_core"/>
</dbReference>
<evidence type="ECO:0000256" key="11">
    <source>
        <dbReference type="ARBA" id="ARBA00022884"/>
    </source>
</evidence>
<dbReference type="GO" id="GO:0000049">
    <property type="term" value="F:tRNA binding"/>
    <property type="evidence" value="ECO:0007669"/>
    <property type="project" value="UniProtKB-UniRule"/>
</dbReference>
<dbReference type="GO" id="GO:0004826">
    <property type="term" value="F:phenylalanine-tRNA ligase activity"/>
    <property type="evidence" value="ECO:0007669"/>
    <property type="project" value="UniProtKB-UniRule"/>
</dbReference>
<dbReference type="SUPFAM" id="SSF55681">
    <property type="entry name" value="Class II aaRS and biotin synthetases"/>
    <property type="match status" value="1"/>
</dbReference>
<feature type="domain" description="TRNA-binding" evidence="17">
    <location>
        <begin position="53"/>
        <end position="162"/>
    </location>
</feature>
<dbReference type="InterPro" id="IPR045864">
    <property type="entry name" value="aa-tRNA-synth_II/BPL/LPL"/>
</dbReference>
<dbReference type="Pfam" id="PF17759">
    <property type="entry name" value="tRNA_synthFbeta"/>
    <property type="match status" value="1"/>
</dbReference>
<dbReference type="GO" id="GO:0006432">
    <property type="term" value="P:phenylalanyl-tRNA aminoacylation"/>
    <property type="evidence" value="ECO:0007669"/>
    <property type="project" value="UniProtKB-UniRule"/>
</dbReference>
<comment type="similarity">
    <text evidence="2 15">Belongs to the phenylalanyl-tRNA synthetase beta subunit family. Type 1 subfamily.</text>
</comment>
<keyword evidence="8 15" id="KW-0547">Nucleotide-binding</keyword>
<dbReference type="GO" id="GO:0005524">
    <property type="term" value="F:ATP binding"/>
    <property type="evidence" value="ECO:0007669"/>
    <property type="project" value="UniProtKB-UniRule"/>
</dbReference>
<gene>
    <name evidence="15" type="primary">pheT</name>
    <name evidence="20" type="ORF">SAMN02745225_00102</name>
</gene>
<dbReference type="InterPro" id="IPR036690">
    <property type="entry name" value="Fdx_antiC-bd_sf"/>
</dbReference>
<evidence type="ECO:0000313" key="21">
    <source>
        <dbReference type="Proteomes" id="UP000184295"/>
    </source>
</evidence>
<evidence type="ECO:0000256" key="3">
    <source>
        <dbReference type="ARBA" id="ARBA00011209"/>
    </source>
</evidence>
<dbReference type="SUPFAM" id="SSF50249">
    <property type="entry name" value="Nucleic acid-binding proteins"/>
    <property type="match status" value="1"/>
</dbReference>
<dbReference type="SMART" id="SM00896">
    <property type="entry name" value="FDX-ACB"/>
    <property type="match status" value="1"/>
</dbReference>
<dbReference type="Gene3D" id="3.30.70.380">
    <property type="entry name" value="Ferrodoxin-fold anticodon-binding domain"/>
    <property type="match status" value="1"/>
</dbReference>
<keyword evidence="11 16" id="KW-0694">RNA-binding</keyword>
<dbReference type="EC" id="6.1.1.20" evidence="15"/>
<dbReference type="STRING" id="1121881.SAMN02745225_00102"/>
<dbReference type="OrthoDB" id="9805455at2"/>
<evidence type="ECO:0000256" key="12">
    <source>
        <dbReference type="ARBA" id="ARBA00022917"/>
    </source>
</evidence>
<dbReference type="SUPFAM" id="SSF54991">
    <property type="entry name" value="Anticodon-binding domain of PheRS"/>
    <property type="match status" value="1"/>
</dbReference>
<evidence type="ECO:0000259" key="19">
    <source>
        <dbReference type="PROSITE" id="PS51483"/>
    </source>
</evidence>
<dbReference type="Proteomes" id="UP000184295">
    <property type="component" value="Unassembled WGS sequence"/>
</dbReference>
<comment type="subcellular location">
    <subcellularLocation>
        <location evidence="1 15">Cytoplasm</location>
    </subcellularLocation>
</comment>
<evidence type="ECO:0000259" key="18">
    <source>
        <dbReference type="PROSITE" id="PS51447"/>
    </source>
</evidence>
<evidence type="ECO:0000313" key="20">
    <source>
        <dbReference type="EMBL" id="SHE27675.1"/>
    </source>
</evidence>
<evidence type="ECO:0000256" key="14">
    <source>
        <dbReference type="ARBA" id="ARBA00049255"/>
    </source>
</evidence>
<evidence type="ECO:0000259" key="17">
    <source>
        <dbReference type="PROSITE" id="PS50886"/>
    </source>
</evidence>
<feature type="binding site" evidence="15">
    <location>
        <position position="482"/>
    </location>
    <ligand>
        <name>Mg(2+)</name>
        <dbReference type="ChEBI" id="CHEBI:18420"/>
        <note>shared with alpha subunit</note>
    </ligand>
</feature>
<feature type="binding site" evidence="15">
    <location>
        <position position="486"/>
    </location>
    <ligand>
        <name>Mg(2+)</name>
        <dbReference type="ChEBI" id="CHEBI:18420"/>
        <note>shared with alpha subunit</note>
    </ligand>
</feature>